<protein>
    <submittedName>
        <fullName evidence="2">Catechol 2,3-dioxygenase</fullName>
    </submittedName>
</protein>
<evidence type="ECO:0000259" key="1">
    <source>
        <dbReference type="PROSITE" id="PS51819"/>
    </source>
</evidence>
<gene>
    <name evidence="2" type="ORF">SAMN05216212_1499</name>
</gene>
<dbReference type="EMBL" id="FNFH01000003">
    <property type="protein sequence ID" value="SDK10870.1"/>
    <property type="molecule type" value="Genomic_DNA"/>
</dbReference>
<dbReference type="SUPFAM" id="SSF54593">
    <property type="entry name" value="Glyoxalase/Bleomycin resistance protein/Dihydroxybiphenyl dioxygenase"/>
    <property type="match status" value="1"/>
</dbReference>
<dbReference type="STRING" id="658219.SAMN05216212_1499"/>
<dbReference type="GO" id="GO:0051213">
    <property type="term" value="F:dioxygenase activity"/>
    <property type="evidence" value="ECO:0007669"/>
    <property type="project" value="UniProtKB-KW"/>
</dbReference>
<feature type="domain" description="VOC" evidence="1">
    <location>
        <begin position="1"/>
        <end position="122"/>
    </location>
</feature>
<dbReference type="InterPro" id="IPR029068">
    <property type="entry name" value="Glyas_Bleomycin-R_OHBP_Dase"/>
</dbReference>
<dbReference type="PANTHER" id="PTHR35006">
    <property type="entry name" value="GLYOXALASE FAMILY PROTEIN (AFU_ORTHOLOGUE AFUA_5G14830)"/>
    <property type="match status" value="1"/>
</dbReference>
<dbReference type="InterPro" id="IPR037523">
    <property type="entry name" value="VOC_core"/>
</dbReference>
<dbReference type="PROSITE" id="PS51819">
    <property type="entry name" value="VOC"/>
    <property type="match status" value="1"/>
</dbReference>
<dbReference type="Gene3D" id="3.10.180.10">
    <property type="entry name" value="2,3-Dihydroxybiphenyl 1,2-Dioxygenase, domain 1"/>
    <property type="match status" value="1"/>
</dbReference>
<accession>A0A1G8Z9L3</accession>
<dbReference type="InterPro" id="IPR004360">
    <property type="entry name" value="Glyas_Fos-R_dOase_dom"/>
</dbReference>
<sequence>MISHLTLGTNNLDASVKYYDQILGLLDAKQVAKTSDVVFYKFPNSDTKLAIANPYNGDYATYGNGTMVALKVASEEAVRDVYQLAIRLNSKCEGPPGPRGNGAYFAAYFRDLDGNKLVVFHRNDDENPLRAY</sequence>
<proteinExistence type="predicted"/>
<keyword evidence="2" id="KW-0223">Dioxygenase</keyword>
<keyword evidence="2" id="KW-0560">Oxidoreductase</keyword>
<dbReference type="PANTHER" id="PTHR35006:SF1">
    <property type="entry name" value="BLL2941 PROTEIN"/>
    <property type="match status" value="1"/>
</dbReference>
<evidence type="ECO:0000313" key="3">
    <source>
        <dbReference type="Proteomes" id="UP000199305"/>
    </source>
</evidence>
<dbReference type="Proteomes" id="UP000199305">
    <property type="component" value="Unassembled WGS sequence"/>
</dbReference>
<evidence type="ECO:0000313" key="2">
    <source>
        <dbReference type="EMBL" id="SDK10870.1"/>
    </source>
</evidence>
<reference evidence="3" key="1">
    <citation type="submission" date="2016-10" db="EMBL/GenBank/DDBJ databases">
        <authorList>
            <person name="Varghese N."/>
            <person name="Submissions S."/>
        </authorList>
    </citation>
    <scope>NUCLEOTIDE SEQUENCE [LARGE SCALE GENOMIC DNA]</scope>
    <source>
        <strain evidence="3">CGMCC 1.10658</strain>
    </source>
</reference>
<dbReference type="RefSeq" id="WP_091511217.1">
    <property type="nucleotide sequence ID" value="NZ_FNFH01000003.1"/>
</dbReference>
<keyword evidence="3" id="KW-1185">Reference proteome</keyword>
<dbReference type="Pfam" id="PF00903">
    <property type="entry name" value="Glyoxalase"/>
    <property type="match status" value="1"/>
</dbReference>
<name>A0A1G8Z9L3_9GAMM</name>
<organism evidence="2 3">
    <name type="scientific">Microbulbifer yueqingensis</name>
    <dbReference type="NCBI Taxonomy" id="658219"/>
    <lineage>
        <taxon>Bacteria</taxon>
        <taxon>Pseudomonadati</taxon>
        <taxon>Pseudomonadota</taxon>
        <taxon>Gammaproteobacteria</taxon>
        <taxon>Cellvibrionales</taxon>
        <taxon>Microbulbiferaceae</taxon>
        <taxon>Microbulbifer</taxon>
    </lineage>
</organism>
<dbReference type="CDD" id="cd07262">
    <property type="entry name" value="VOC_like"/>
    <property type="match status" value="1"/>
</dbReference>
<dbReference type="AlphaFoldDB" id="A0A1G8Z9L3"/>
<dbReference type="OrthoDB" id="9800438at2"/>